<organism evidence="2 3">
    <name type="scientific">Streptomyces chartreusis</name>
    <dbReference type="NCBI Taxonomy" id="1969"/>
    <lineage>
        <taxon>Bacteria</taxon>
        <taxon>Bacillati</taxon>
        <taxon>Actinomycetota</taxon>
        <taxon>Actinomycetes</taxon>
        <taxon>Kitasatosporales</taxon>
        <taxon>Streptomycetaceae</taxon>
        <taxon>Streptomyces</taxon>
    </lineage>
</organism>
<reference evidence="2 3" key="1">
    <citation type="submission" date="2020-06" db="EMBL/GenBank/DDBJ databases">
        <title>Genome mining for natural products.</title>
        <authorList>
            <person name="Zhang B."/>
            <person name="Shi J."/>
            <person name="Ge H."/>
        </authorList>
    </citation>
    <scope>NUCLEOTIDE SEQUENCE [LARGE SCALE GENOMIC DNA]</scope>
    <source>
        <strain evidence="2 3">NA02069</strain>
    </source>
</reference>
<feature type="region of interest" description="Disordered" evidence="1">
    <location>
        <begin position="105"/>
        <end position="209"/>
    </location>
</feature>
<sequence length="325" mass="34602">MAADVFEEQFTRVHNAVFRDSRMSFKAKGIFGLISTHRDGYGLSIESIVARSTDGAAAVRTGLNELENFGYLVRRQERLDGPTADQPNAKKGSFGQTEYFITDMPDGLTISLPSPAADQPQNPRSAPSFENRITEDASQNTRSEPSCDFPQTDEPRTGNPAHKKITSKNTISLSSRAGGRGRSERETATPKKHAVPAARTGASRAGEEELSNEAMDMIASLPGSPGRADALDLMPLVLDAAGAGWTLPALKAHLAKRCDPNRVYALGAVYRKLLKNLPDITETAPQVGAPSPNCPTCHGSGVAEDPETFLPAGPCGCRTAPALAS</sequence>
<protein>
    <recommendedName>
        <fullName evidence="4">Helix-turn-helix domain-containing protein</fullName>
    </recommendedName>
</protein>
<evidence type="ECO:0008006" key="4">
    <source>
        <dbReference type="Google" id="ProtNLM"/>
    </source>
</evidence>
<evidence type="ECO:0000313" key="2">
    <source>
        <dbReference type="EMBL" id="QKZ20292.1"/>
    </source>
</evidence>
<evidence type="ECO:0000256" key="1">
    <source>
        <dbReference type="SAM" id="MobiDB-lite"/>
    </source>
</evidence>
<name>A0A7H8TBF7_STRCX</name>
<dbReference type="RefSeq" id="WP_176576352.1">
    <property type="nucleotide sequence ID" value="NZ_CBDRGH010000036.1"/>
</dbReference>
<dbReference type="EMBL" id="CP056041">
    <property type="protein sequence ID" value="QKZ20292.1"/>
    <property type="molecule type" value="Genomic_DNA"/>
</dbReference>
<accession>A0A7H8TBF7</accession>
<proteinExistence type="predicted"/>
<evidence type="ECO:0000313" key="3">
    <source>
        <dbReference type="Proteomes" id="UP000509418"/>
    </source>
</evidence>
<dbReference type="AlphaFoldDB" id="A0A7H8TBF7"/>
<keyword evidence="3" id="KW-1185">Reference proteome</keyword>
<dbReference type="Proteomes" id="UP000509418">
    <property type="component" value="Chromosome"/>
</dbReference>
<gene>
    <name evidence="2" type="ORF">HUT05_24830</name>
</gene>